<organism evidence="2 3">
    <name type="scientific">Neocallimastix californiae</name>
    <dbReference type="NCBI Taxonomy" id="1754190"/>
    <lineage>
        <taxon>Eukaryota</taxon>
        <taxon>Fungi</taxon>
        <taxon>Fungi incertae sedis</taxon>
        <taxon>Chytridiomycota</taxon>
        <taxon>Chytridiomycota incertae sedis</taxon>
        <taxon>Neocallimastigomycetes</taxon>
        <taxon>Neocallimastigales</taxon>
        <taxon>Neocallimastigaceae</taxon>
        <taxon>Neocallimastix</taxon>
    </lineage>
</organism>
<feature type="transmembrane region" description="Helical" evidence="1">
    <location>
        <begin position="142"/>
        <end position="161"/>
    </location>
</feature>
<proteinExistence type="predicted"/>
<feature type="transmembrane region" description="Helical" evidence="1">
    <location>
        <begin position="42"/>
        <end position="62"/>
    </location>
</feature>
<keyword evidence="1" id="KW-0812">Transmembrane</keyword>
<feature type="transmembrane region" description="Helical" evidence="1">
    <location>
        <begin position="103"/>
        <end position="121"/>
    </location>
</feature>
<reference evidence="2 3" key="1">
    <citation type="submission" date="2016-08" db="EMBL/GenBank/DDBJ databases">
        <title>A Parts List for Fungal Cellulosomes Revealed by Comparative Genomics.</title>
        <authorList>
            <consortium name="DOE Joint Genome Institute"/>
            <person name="Haitjema C.H."/>
            <person name="Gilmore S.P."/>
            <person name="Henske J.K."/>
            <person name="Solomon K.V."/>
            <person name="De Groot R."/>
            <person name="Kuo A."/>
            <person name="Mondo S.J."/>
            <person name="Salamov A.A."/>
            <person name="Labutti K."/>
            <person name="Zhao Z."/>
            <person name="Chiniquy J."/>
            <person name="Barry K."/>
            <person name="Brewer H.M."/>
            <person name="Purvine S.O."/>
            <person name="Wright A.T."/>
            <person name="Boxma B."/>
            <person name="Van Alen T."/>
            <person name="Hackstein J.H."/>
            <person name="Baker S.E."/>
            <person name="Grigoriev I.V."/>
            <person name="O'Malley M.A."/>
        </authorList>
    </citation>
    <scope>NUCLEOTIDE SEQUENCE [LARGE SCALE GENOMIC DNA]</scope>
    <source>
        <strain evidence="2 3">G1</strain>
    </source>
</reference>
<accession>A0A1Y2FFM7</accession>
<feature type="transmembrane region" description="Helical" evidence="1">
    <location>
        <begin position="181"/>
        <end position="202"/>
    </location>
</feature>
<evidence type="ECO:0000256" key="1">
    <source>
        <dbReference type="SAM" id="Phobius"/>
    </source>
</evidence>
<keyword evidence="1" id="KW-1133">Transmembrane helix</keyword>
<evidence type="ECO:0000313" key="3">
    <source>
        <dbReference type="Proteomes" id="UP000193920"/>
    </source>
</evidence>
<name>A0A1Y2FFM7_9FUNG</name>
<gene>
    <name evidence="2" type="ORF">LY90DRAFT_697534</name>
</gene>
<keyword evidence="3" id="KW-1185">Reference proteome</keyword>
<dbReference type="Proteomes" id="UP000193920">
    <property type="component" value="Unassembled WGS sequence"/>
</dbReference>
<sequence>MNTTKTSNNINFDGLGRFREKGYCSSTYGNFLIGFCAKTQDSFFYVNVLQFAIVTLMYLNVGKGRYWKILFYAAIGGFVGSLIENGTVAYLCRESEKESNVPRFKVITFFLAEFCWIVEEFSVPFLNLTKMKAFSKGKANKVVNYAIFGLFILFVTFRFGIGYYRMSSGLLSTNMTKFYHSLAFAVMALADMICTFGILYFVKKNNSQEHIKSSNINHYIKRSSYIILVCVDIVGVCLSLFNFLIERFEIPEEYLTPFHCIKCSFTLILACDALLFKYSVNTSSNHESSSYYRYGDTYNYNNSTKTVNNRSRNNYNIDLTNKSQNNQLSSISPYNYPSIDYIKSDVGSYQSKSIIKNYTNIKPSQSSTAYDTTLDSDKTYQSSQFGFLNSKNY</sequence>
<dbReference type="EMBL" id="MCOG01000009">
    <property type="protein sequence ID" value="ORY82204.1"/>
    <property type="molecule type" value="Genomic_DNA"/>
</dbReference>
<feature type="transmembrane region" description="Helical" evidence="1">
    <location>
        <begin position="69"/>
        <end position="91"/>
    </location>
</feature>
<comment type="caution">
    <text evidence="2">The sequence shown here is derived from an EMBL/GenBank/DDBJ whole genome shotgun (WGS) entry which is preliminary data.</text>
</comment>
<dbReference type="AlphaFoldDB" id="A0A1Y2FFM7"/>
<keyword evidence="1" id="KW-0472">Membrane</keyword>
<protein>
    <submittedName>
        <fullName evidence="2">Uncharacterized protein</fullName>
    </submittedName>
</protein>
<dbReference type="OrthoDB" id="2143908at2759"/>
<feature type="transmembrane region" description="Helical" evidence="1">
    <location>
        <begin position="223"/>
        <end position="244"/>
    </location>
</feature>
<evidence type="ECO:0000313" key="2">
    <source>
        <dbReference type="EMBL" id="ORY82204.1"/>
    </source>
</evidence>